<dbReference type="SUPFAM" id="SSF53335">
    <property type="entry name" value="S-adenosyl-L-methionine-dependent methyltransferases"/>
    <property type="match status" value="1"/>
</dbReference>
<evidence type="ECO:0000313" key="8">
    <source>
        <dbReference type="EnsemblPlants" id="AUR62030629-RA:cds"/>
    </source>
</evidence>
<dbReference type="AlphaFoldDB" id="A0A803MJP6"/>
<evidence type="ECO:0000256" key="7">
    <source>
        <dbReference type="PROSITE-ProRule" id="PRU00958"/>
    </source>
</evidence>
<dbReference type="PROSITE" id="PS51626">
    <property type="entry name" value="SAM_MT_TRM1"/>
    <property type="match status" value="1"/>
</dbReference>
<keyword evidence="2 7" id="KW-0489">Methyltransferase</keyword>
<dbReference type="GO" id="GO:0160104">
    <property type="term" value="F:tRNA (guanine(26)-N2)-dimethyltransferase activity"/>
    <property type="evidence" value="ECO:0007669"/>
    <property type="project" value="UniProtKB-UniRule"/>
</dbReference>
<dbReference type="Gene3D" id="3.30.56.70">
    <property type="entry name" value="N2,N2-dimethylguanosine tRNA methyltransferase, C-terminal domain"/>
    <property type="match status" value="1"/>
</dbReference>
<accession>A0A803MJP6</accession>
<dbReference type="OrthoDB" id="6349953at2759"/>
<dbReference type="Gramene" id="AUR62030629-RA">
    <property type="protein sequence ID" value="AUR62030629-RA:cds"/>
    <property type="gene ID" value="AUR62030629"/>
</dbReference>
<dbReference type="Proteomes" id="UP000596660">
    <property type="component" value="Unplaced"/>
</dbReference>
<dbReference type="Gene3D" id="3.40.50.150">
    <property type="entry name" value="Vaccinia Virus protein VP39"/>
    <property type="match status" value="1"/>
</dbReference>
<dbReference type="GO" id="GO:0005634">
    <property type="term" value="C:nucleus"/>
    <property type="evidence" value="ECO:0007669"/>
    <property type="project" value="TreeGrafter"/>
</dbReference>
<dbReference type="GO" id="GO:0000049">
    <property type="term" value="F:tRNA binding"/>
    <property type="evidence" value="ECO:0007669"/>
    <property type="project" value="UniProtKB-UniRule"/>
</dbReference>
<gene>
    <name evidence="8" type="primary">LOC110704475</name>
</gene>
<sequence>MQTFSFSPFIFNLPKPQIPPSFIPKCHSSIQSTDYETERGLQFQVGDSFFRHESFIGRDLGVLSAAHYKRSNPELRVLDAMCGCGVRSLRYLAESGADFVLVNDANEENRGLIMDNLSQIPKNLEGKKKWVITHLDANRVMSECYLQRDFFDFIDVDSFGSDSSFLRSAFNAIKMDGLVYVTSTDGYSAGGHRPHNSLASYGAYIRPMPYPNEIGLRMLVGGAVREACVMGYHVTPLFSYYSYHGPVFRVMLRVSRGRLIDMRHYGFISYCRDCGNSQTFTWQELGKICCSNCSTKPPSGGSLVVSGPLWTGPLHDGAYLAELLDLARQWGWIGNGMGLELEKVINLMIGESDPKLPSGYIKIDQIAKRAKVNSPSLRSLISTLQKEGYAASRSHIVSNAIKTNCPMTTCISIAKDLNNSTTTTQA</sequence>
<keyword evidence="5 7" id="KW-0819">tRNA processing</keyword>
<dbReference type="GeneID" id="110704475"/>
<organism evidence="8 9">
    <name type="scientific">Chenopodium quinoa</name>
    <name type="common">Quinoa</name>
    <dbReference type="NCBI Taxonomy" id="63459"/>
    <lineage>
        <taxon>Eukaryota</taxon>
        <taxon>Viridiplantae</taxon>
        <taxon>Streptophyta</taxon>
        <taxon>Embryophyta</taxon>
        <taxon>Tracheophyta</taxon>
        <taxon>Spermatophyta</taxon>
        <taxon>Magnoliopsida</taxon>
        <taxon>eudicotyledons</taxon>
        <taxon>Gunneridae</taxon>
        <taxon>Pentapetalae</taxon>
        <taxon>Caryophyllales</taxon>
        <taxon>Chenopodiaceae</taxon>
        <taxon>Chenopodioideae</taxon>
        <taxon>Atripliceae</taxon>
        <taxon>Chenopodium</taxon>
    </lineage>
</organism>
<keyword evidence="4 7" id="KW-0949">S-adenosyl-L-methionine</keyword>
<comment type="catalytic activity">
    <reaction evidence="7">
        <text>guanosine(26) in tRNA + 2 S-adenosyl-L-methionine = N(2)-dimethylguanosine(26) in tRNA + 2 S-adenosyl-L-homocysteine + 2 H(+)</text>
        <dbReference type="Rhea" id="RHEA:43140"/>
        <dbReference type="Rhea" id="RHEA-COMP:10359"/>
        <dbReference type="Rhea" id="RHEA-COMP:10360"/>
        <dbReference type="ChEBI" id="CHEBI:15378"/>
        <dbReference type="ChEBI" id="CHEBI:57856"/>
        <dbReference type="ChEBI" id="CHEBI:59789"/>
        <dbReference type="ChEBI" id="CHEBI:74269"/>
        <dbReference type="ChEBI" id="CHEBI:74513"/>
        <dbReference type="EC" id="2.1.1.216"/>
    </reaction>
</comment>
<dbReference type="InterPro" id="IPR029063">
    <property type="entry name" value="SAM-dependent_MTases_sf"/>
</dbReference>
<keyword evidence="6 7" id="KW-0694">RNA-binding</keyword>
<dbReference type="EnsemblPlants" id="AUR62030629-RA">
    <property type="protein sequence ID" value="AUR62030629-RA:cds"/>
    <property type="gene ID" value="AUR62030629"/>
</dbReference>
<comment type="similarity">
    <text evidence="7">Belongs to the class I-like SAM-binding methyltransferase superfamily. Trm1 family.</text>
</comment>
<protein>
    <recommendedName>
        <fullName evidence="7">tRNA (guanine(26)-N(2))-dimethyltransferase</fullName>
        <ecNumber evidence="7">2.1.1.216</ecNumber>
    </recommendedName>
</protein>
<keyword evidence="9" id="KW-1185">Reference proteome</keyword>
<dbReference type="InterPro" id="IPR042296">
    <property type="entry name" value="tRNA_met_Trm1_C"/>
</dbReference>
<evidence type="ECO:0000256" key="3">
    <source>
        <dbReference type="ARBA" id="ARBA00022679"/>
    </source>
</evidence>
<keyword evidence="3 7" id="KW-0808">Transferase</keyword>
<reference evidence="8" key="1">
    <citation type="journal article" date="2017" name="Nature">
        <title>The genome of Chenopodium quinoa.</title>
        <authorList>
            <person name="Jarvis D.E."/>
            <person name="Ho Y.S."/>
            <person name="Lightfoot D.J."/>
            <person name="Schmoeckel S.M."/>
            <person name="Li B."/>
            <person name="Borm T.J.A."/>
            <person name="Ohyanagi H."/>
            <person name="Mineta K."/>
            <person name="Michell C.T."/>
            <person name="Saber N."/>
            <person name="Kharbatia N.M."/>
            <person name="Rupper R.R."/>
            <person name="Sharp A.R."/>
            <person name="Dally N."/>
            <person name="Boughton B.A."/>
            <person name="Woo Y.H."/>
            <person name="Gao G."/>
            <person name="Schijlen E.G.W.M."/>
            <person name="Guo X."/>
            <person name="Momin A.A."/>
            <person name="Negrao S."/>
            <person name="Al-Babili S."/>
            <person name="Gehring C."/>
            <person name="Roessner U."/>
            <person name="Jung C."/>
            <person name="Murphy K."/>
            <person name="Arold S.T."/>
            <person name="Gojobori T."/>
            <person name="van der Linden C.G."/>
            <person name="van Loo E.N."/>
            <person name="Jellen E.N."/>
            <person name="Maughan P.J."/>
            <person name="Tester M."/>
        </authorList>
    </citation>
    <scope>NUCLEOTIDE SEQUENCE [LARGE SCALE GENOMIC DNA]</scope>
    <source>
        <strain evidence="8">cv. PI 614886</strain>
    </source>
</reference>
<dbReference type="FunFam" id="3.30.56.70:FF:000001">
    <property type="entry name" value="tRNA (guanine(26)-N(2))-dimethyltransferase"/>
    <property type="match status" value="1"/>
</dbReference>
<evidence type="ECO:0000313" key="9">
    <source>
        <dbReference type="Proteomes" id="UP000596660"/>
    </source>
</evidence>
<proteinExistence type="inferred from homology"/>
<dbReference type="KEGG" id="cqi:110704475"/>
<dbReference type="OMA" id="VFYNPVM"/>
<name>A0A803MJP6_CHEQI</name>
<dbReference type="RefSeq" id="XP_021737951.1">
    <property type="nucleotide sequence ID" value="XM_021882259.1"/>
</dbReference>
<dbReference type="Pfam" id="PF02005">
    <property type="entry name" value="TRM"/>
    <property type="match status" value="1"/>
</dbReference>
<dbReference type="InterPro" id="IPR002905">
    <property type="entry name" value="Trm1"/>
</dbReference>
<keyword evidence="1 7" id="KW-0820">tRNA-binding</keyword>
<evidence type="ECO:0000256" key="4">
    <source>
        <dbReference type="ARBA" id="ARBA00022691"/>
    </source>
</evidence>
<dbReference type="PANTHER" id="PTHR10631">
    <property type="entry name" value="N 2 ,N 2 -DIMETHYLGUANOSINE TRNA METHYLTRANSFERASE"/>
    <property type="match status" value="1"/>
</dbReference>
<evidence type="ECO:0000256" key="5">
    <source>
        <dbReference type="ARBA" id="ARBA00022694"/>
    </source>
</evidence>
<dbReference type="EC" id="2.1.1.216" evidence="7"/>
<evidence type="ECO:0000256" key="6">
    <source>
        <dbReference type="ARBA" id="ARBA00022884"/>
    </source>
</evidence>
<reference evidence="8" key="2">
    <citation type="submission" date="2021-03" db="UniProtKB">
        <authorList>
            <consortium name="EnsemblPlants"/>
        </authorList>
    </citation>
    <scope>IDENTIFICATION</scope>
</reference>
<evidence type="ECO:0000256" key="1">
    <source>
        <dbReference type="ARBA" id="ARBA00022555"/>
    </source>
</evidence>
<dbReference type="PANTHER" id="PTHR10631:SF9">
    <property type="entry name" value="TRNA (GUANINE(26)-N(2))-DIMETHYLTRANSFERASE"/>
    <property type="match status" value="1"/>
</dbReference>
<dbReference type="GO" id="GO:0002940">
    <property type="term" value="P:tRNA N2-guanine methylation"/>
    <property type="evidence" value="ECO:0007669"/>
    <property type="project" value="TreeGrafter"/>
</dbReference>
<evidence type="ECO:0000256" key="2">
    <source>
        <dbReference type="ARBA" id="ARBA00022603"/>
    </source>
</evidence>